<feature type="region of interest" description="Disordered" evidence="8">
    <location>
        <begin position="1"/>
        <end position="38"/>
    </location>
</feature>
<dbReference type="PROSITE" id="PS50157">
    <property type="entry name" value="ZINC_FINGER_C2H2_2"/>
    <property type="match status" value="2"/>
</dbReference>
<protein>
    <recommendedName>
        <fullName evidence="9">C2H2-type domain-containing protein</fullName>
    </recommendedName>
</protein>
<dbReference type="InterPro" id="IPR051059">
    <property type="entry name" value="VerF-like"/>
</dbReference>
<comment type="subcellular location">
    <subcellularLocation>
        <location evidence="1">Nucleus</location>
    </subcellularLocation>
</comment>
<evidence type="ECO:0000259" key="9">
    <source>
        <dbReference type="PROSITE" id="PS50157"/>
    </source>
</evidence>
<name>A0ABR0JUG6_9EURO</name>
<feature type="compositionally biased region" description="Low complexity" evidence="8">
    <location>
        <begin position="137"/>
        <end position="148"/>
    </location>
</feature>
<dbReference type="Gene3D" id="3.30.160.60">
    <property type="entry name" value="Classic Zinc Finger"/>
    <property type="match status" value="1"/>
</dbReference>
<dbReference type="PROSITE" id="PS00028">
    <property type="entry name" value="ZINC_FINGER_C2H2_1"/>
    <property type="match status" value="2"/>
</dbReference>
<keyword evidence="5" id="KW-0862">Zinc</keyword>
<organism evidence="10 11">
    <name type="scientific">Lithohypha guttulata</name>
    <dbReference type="NCBI Taxonomy" id="1690604"/>
    <lineage>
        <taxon>Eukaryota</taxon>
        <taxon>Fungi</taxon>
        <taxon>Dikarya</taxon>
        <taxon>Ascomycota</taxon>
        <taxon>Pezizomycotina</taxon>
        <taxon>Eurotiomycetes</taxon>
        <taxon>Chaetothyriomycetidae</taxon>
        <taxon>Chaetothyriales</taxon>
        <taxon>Trichomeriaceae</taxon>
        <taxon>Lithohypha</taxon>
    </lineage>
</organism>
<keyword evidence="11" id="KW-1185">Reference proteome</keyword>
<evidence type="ECO:0000256" key="7">
    <source>
        <dbReference type="PROSITE-ProRule" id="PRU00042"/>
    </source>
</evidence>
<keyword evidence="4 7" id="KW-0863">Zinc-finger</keyword>
<evidence type="ECO:0000256" key="2">
    <source>
        <dbReference type="ARBA" id="ARBA00022723"/>
    </source>
</evidence>
<feature type="region of interest" description="Disordered" evidence="8">
    <location>
        <begin position="90"/>
        <end position="163"/>
    </location>
</feature>
<keyword evidence="3" id="KW-0677">Repeat</keyword>
<sequence length="900" mass="100603">MAAGHKRDSNGNIVDNDAPSTAVSQQQPNTANSSKPTRRFECTFEGCSKSYTRAEHLGRHQLNHNPKDIYKCDFPGCTRTFVRQDLCARHRERHDAPPSKAAETLSSDEDDGDGTTRRVGRPRLSSLNRNAKLYEIQTGTTSASAAQTPGLDQSTNSRTNHAPPVTAQATTIVNSNSDQAPSEYPPQASLTGSINSFSIDMLNSQPPTGAQPDGYSRHFGSDSIDYPLPTLPEFHESPASVRDEFTAWLFDEHFSNPAAAPFFNAPMNTFGMLGNDFMPFGSTPMFTDFRHDTLPQDISFEITTSRSDGEVVSTEEVPWISPSKRLKLVELLQGRFVDAENKDIISLGQEIFNDDIDGEDHVLSLRSMQQYLGSYWKHFHQQLPILHQPTFSADAANDLLVLAVMAIGASQLGSRHSKMKTTAASRFATFVAWHLRWQIFMHVDFRPPAKLWVFQTLLLLEIYEKLASTRQMHERAHVHSATMINLMRRGTTLIGEDETARRTPGPTTPAEAWQRWIETESTRRAAFAAFIIDATHAEMFGHAAIMVVHELRLPLPCDDALWSATTAAEVGRVHASLHTHGIKPTTFLDGLKRTLTGKKVKTNSFGRTILMAGLLSITWHLNQRDLQVSSLGASSSLGMPGIWREALAKSFDFWKRDFDESMSHMKNVSLPWQQIISSEDRDVCSAAGVLHHLSHIALHVDVLDCQIFIGAQKLFGRVISQVDRDRAKHKMLEWVKTPAARSATFHALQLVKPIVMQASSSLDFYNCRADYLLERAWVIYYSLLVLWSFGYALDGVLRPFPSQLPTHQTYLSPDLSWSGQVQTPISESQFQDQLHDARTYFNAIGNATGPDDLRMLQCGRNKLVGLLGLFASSFRDSRWELLQEGANRLEGAIRILKDGN</sequence>
<evidence type="ECO:0000256" key="6">
    <source>
        <dbReference type="ARBA" id="ARBA00023242"/>
    </source>
</evidence>
<dbReference type="InterPro" id="IPR007219">
    <property type="entry name" value="XnlR_reg_dom"/>
</dbReference>
<dbReference type="InterPro" id="IPR036236">
    <property type="entry name" value="Znf_C2H2_sf"/>
</dbReference>
<evidence type="ECO:0000313" key="10">
    <source>
        <dbReference type="EMBL" id="KAK5073435.1"/>
    </source>
</evidence>
<feature type="region of interest" description="Disordered" evidence="8">
    <location>
        <begin position="198"/>
        <end position="218"/>
    </location>
</feature>
<evidence type="ECO:0000256" key="8">
    <source>
        <dbReference type="SAM" id="MobiDB-lite"/>
    </source>
</evidence>
<evidence type="ECO:0000256" key="3">
    <source>
        <dbReference type="ARBA" id="ARBA00022737"/>
    </source>
</evidence>
<evidence type="ECO:0000256" key="4">
    <source>
        <dbReference type="ARBA" id="ARBA00022771"/>
    </source>
</evidence>
<evidence type="ECO:0000256" key="5">
    <source>
        <dbReference type="ARBA" id="ARBA00022833"/>
    </source>
</evidence>
<dbReference type="Pfam" id="PF04082">
    <property type="entry name" value="Fungal_trans"/>
    <property type="match status" value="1"/>
</dbReference>
<proteinExistence type="predicted"/>
<feature type="domain" description="C2H2-type" evidence="9">
    <location>
        <begin position="40"/>
        <end position="69"/>
    </location>
</feature>
<evidence type="ECO:0000256" key="1">
    <source>
        <dbReference type="ARBA" id="ARBA00004123"/>
    </source>
</evidence>
<dbReference type="PANTHER" id="PTHR40626">
    <property type="entry name" value="MIP31509P"/>
    <property type="match status" value="1"/>
</dbReference>
<comment type="caution">
    <text evidence="10">The sequence shown here is derived from an EMBL/GenBank/DDBJ whole genome shotgun (WGS) entry which is preliminary data.</text>
</comment>
<feature type="domain" description="C2H2-type" evidence="9">
    <location>
        <begin position="70"/>
        <end position="99"/>
    </location>
</feature>
<feature type="compositionally biased region" description="Polar residues" evidence="8">
    <location>
        <begin position="150"/>
        <end position="160"/>
    </location>
</feature>
<keyword evidence="6" id="KW-0539">Nucleus</keyword>
<dbReference type="PANTHER" id="PTHR40626:SF11">
    <property type="entry name" value="ZINC FINGER PROTEIN YPR022C"/>
    <property type="match status" value="1"/>
</dbReference>
<dbReference type="SUPFAM" id="SSF57667">
    <property type="entry name" value="beta-beta-alpha zinc fingers"/>
    <property type="match status" value="1"/>
</dbReference>
<dbReference type="CDD" id="cd12148">
    <property type="entry name" value="fungal_TF_MHR"/>
    <property type="match status" value="1"/>
</dbReference>
<dbReference type="InterPro" id="IPR013087">
    <property type="entry name" value="Znf_C2H2_type"/>
</dbReference>
<dbReference type="SMART" id="SM00355">
    <property type="entry name" value="ZnF_C2H2"/>
    <property type="match status" value="2"/>
</dbReference>
<dbReference type="Proteomes" id="UP001345013">
    <property type="component" value="Unassembled WGS sequence"/>
</dbReference>
<reference evidence="10 11" key="1">
    <citation type="submission" date="2023-08" db="EMBL/GenBank/DDBJ databases">
        <title>Black Yeasts Isolated from many extreme environments.</title>
        <authorList>
            <person name="Coleine C."/>
            <person name="Stajich J.E."/>
            <person name="Selbmann L."/>
        </authorList>
    </citation>
    <scope>NUCLEOTIDE SEQUENCE [LARGE SCALE GENOMIC DNA]</scope>
    <source>
        <strain evidence="10 11">CCFEE 5885</strain>
    </source>
</reference>
<feature type="compositionally biased region" description="Polar residues" evidence="8">
    <location>
        <begin position="10"/>
        <end position="35"/>
    </location>
</feature>
<keyword evidence="2" id="KW-0479">Metal-binding</keyword>
<evidence type="ECO:0000313" key="11">
    <source>
        <dbReference type="Proteomes" id="UP001345013"/>
    </source>
</evidence>
<dbReference type="EMBL" id="JAVRRG010000293">
    <property type="protein sequence ID" value="KAK5073435.1"/>
    <property type="molecule type" value="Genomic_DNA"/>
</dbReference>
<accession>A0ABR0JUG6</accession>
<gene>
    <name evidence="10" type="ORF">LTR24_010253</name>
</gene>
<feature type="compositionally biased region" description="Polar residues" evidence="8">
    <location>
        <begin position="198"/>
        <end position="208"/>
    </location>
</feature>